<gene>
    <name evidence="2" type="primary">LOC142165038</name>
</gene>
<accession>A0AC58S477</accession>
<reference evidence="2" key="2">
    <citation type="submission" date="2025-08" db="UniProtKB">
        <authorList>
            <consortium name="RefSeq"/>
        </authorList>
    </citation>
    <scope>IDENTIFICATION</scope>
    <source>
        <tissue evidence="2">Leaf</tissue>
    </source>
</reference>
<dbReference type="RefSeq" id="XP_075079784.1">
    <property type="nucleotide sequence ID" value="XM_075223683.1"/>
</dbReference>
<proteinExistence type="predicted"/>
<reference evidence="1" key="1">
    <citation type="journal article" date="2014" name="Nat. Commun.">
        <title>The tobacco genome sequence and its comparison with those of tomato and potato.</title>
        <authorList>
            <person name="Sierro N."/>
            <person name="Battey J.N."/>
            <person name="Ouadi S."/>
            <person name="Bakaher N."/>
            <person name="Bovet L."/>
            <person name="Willig A."/>
            <person name="Goepfert S."/>
            <person name="Peitsch M.C."/>
            <person name="Ivanov N.V."/>
        </authorList>
    </citation>
    <scope>NUCLEOTIDE SEQUENCE [LARGE SCALE GENOMIC DNA]</scope>
</reference>
<dbReference type="Proteomes" id="UP000790787">
    <property type="component" value="Chromosome 10"/>
</dbReference>
<protein>
    <submittedName>
        <fullName evidence="2">Uncharacterized protein LOC142165038</fullName>
    </submittedName>
</protein>
<sequence length="541" mass="61565">MGFQMERTPYNPQSKYVTIPDNWLCIHCGNNRHFKENFQARVQSLQKNKAFVEKVTTKRGPDHGTEFDNAKFDEFYNENGITHNFSAPRTSQQNGVVEKNIRTLEEMARTMLIDSGIAKNFWAEAVNTACYLKRNKDDQDGEPLLVPGEVIDMTNGKADMMSQVKEPSKDNAVSSSPVGEEPGTINTTTKVEERVVDAVKSTPQVAERRMQGNQSDLPSSSTNKIKVPNWKHKSSHPLDNIITPLDSAFLSQIESKNIKEALKDADWITAMQDELHQLERNNVWHLAVKVPLTKWFYKKENRQHLVPEETGEKPVHRSVKQSTKGTYICQQKYIKELLKRLDMEASKVIDTLIVTATRLDMDESGSSMNQTMYRGIIGSLLYLTASRPDIVFSMGLCNLVDRKSASRMAHFLGSCLISWGTRKQNAMALSTTKAEYVAAASCCAQLLWIKQQLEDFCVYIDCVPLLCDNTNALNMAKNPVQHKRTKHVDVRHHFLRDNVEKGLIYMKFCSTEDQIADIFTKALSREHFERNRLELGLIKPN</sequence>
<evidence type="ECO:0000313" key="1">
    <source>
        <dbReference type="Proteomes" id="UP000790787"/>
    </source>
</evidence>
<organism evidence="1 2">
    <name type="scientific">Nicotiana tabacum</name>
    <name type="common">Common tobacco</name>
    <dbReference type="NCBI Taxonomy" id="4097"/>
    <lineage>
        <taxon>Eukaryota</taxon>
        <taxon>Viridiplantae</taxon>
        <taxon>Streptophyta</taxon>
        <taxon>Embryophyta</taxon>
        <taxon>Tracheophyta</taxon>
        <taxon>Spermatophyta</taxon>
        <taxon>Magnoliopsida</taxon>
        <taxon>eudicotyledons</taxon>
        <taxon>Gunneridae</taxon>
        <taxon>Pentapetalae</taxon>
        <taxon>asterids</taxon>
        <taxon>lamiids</taxon>
        <taxon>Solanales</taxon>
        <taxon>Solanaceae</taxon>
        <taxon>Nicotianoideae</taxon>
        <taxon>Nicotianeae</taxon>
        <taxon>Nicotiana</taxon>
    </lineage>
</organism>
<name>A0AC58S477_TOBAC</name>
<evidence type="ECO:0000313" key="2">
    <source>
        <dbReference type="RefSeq" id="XP_075079784.1"/>
    </source>
</evidence>
<keyword evidence="1" id="KW-1185">Reference proteome</keyword>